<proteinExistence type="predicted"/>
<reference evidence="2" key="1">
    <citation type="submission" date="2016-05" db="EMBL/GenBank/DDBJ databases">
        <authorList>
            <person name="Naeem Raeece"/>
        </authorList>
    </citation>
    <scope>NUCLEOTIDE SEQUENCE [LARGE SCALE GENOMIC DNA]</scope>
</reference>
<sequence length="155" mass="18331">MDIYLSYGSMADITTAIYKYDSSCNSSINEITESKKEIPESHSQNDEQYFSYINYWLNSQLYKTAKRVNIKVDEFYRKLIGTDKDFVKINQLQGKIRNMNEHDLKEMDKHNSYYSIYNKITKILILTDESTCIQILKQVNQCIEKYGNVINDFLQ</sequence>
<dbReference type="Proteomes" id="UP000078546">
    <property type="component" value="Unassembled WGS sequence"/>
</dbReference>
<evidence type="ECO:0000313" key="1">
    <source>
        <dbReference type="EMBL" id="SBT00523.1"/>
    </source>
</evidence>
<dbReference type="EMBL" id="FLQV01001968">
    <property type="protein sequence ID" value="SBT00523.1"/>
    <property type="molecule type" value="Genomic_DNA"/>
</dbReference>
<dbReference type="AlphaFoldDB" id="A0A1A8X5I7"/>
<accession>A0A1A8X5I7</accession>
<evidence type="ECO:0000313" key="2">
    <source>
        <dbReference type="Proteomes" id="UP000078546"/>
    </source>
</evidence>
<organism evidence="1 2">
    <name type="scientific">Plasmodium ovale curtisi</name>
    <dbReference type="NCBI Taxonomy" id="864141"/>
    <lineage>
        <taxon>Eukaryota</taxon>
        <taxon>Sar</taxon>
        <taxon>Alveolata</taxon>
        <taxon>Apicomplexa</taxon>
        <taxon>Aconoidasida</taxon>
        <taxon>Haemosporida</taxon>
        <taxon>Plasmodiidae</taxon>
        <taxon>Plasmodium</taxon>
        <taxon>Plasmodium (Plasmodium)</taxon>
    </lineage>
</organism>
<protein>
    <submittedName>
        <fullName evidence="1">PIR Superfamily Protein</fullName>
    </submittedName>
</protein>
<gene>
    <name evidence="1" type="ORF">POVCU1_060560</name>
</gene>
<name>A0A1A8X5I7_PLAOA</name>